<evidence type="ECO:0000313" key="4">
    <source>
        <dbReference type="Proteomes" id="UP001165584"/>
    </source>
</evidence>
<evidence type="ECO:0000256" key="2">
    <source>
        <dbReference type="SAM" id="Phobius"/>
    </source>
</evidence>
<evidence type="ECO:0000313" key="3">
    <source>
        <dbReference type="EMBL" id="MCS5718992.1"/>
    </source>
</evidence>
<sequence>MRQRTSKARPVRVPVALPQNSAAGGAPPPGNWLRSIRFSGFTVLMFVVIVMFVIIVAPGLRLYIEQRQELAALQAEVDAKSEQNNDLTSQIARWSDPAYIKAEARDRLYYVMPGETSFLIIDDVPSAGSTDAPVSDSISTTNVDWLSSLFASGMTAGLSTQTPEELQSNGTVQ</sequence>
<feature type="coiled-coil region" evidence="1">
    <location>
        <begin position="63"/>
        <end position="90"/>
    </location>
</feature>
<keyword evidence="2" id="KW-1133">Transmembrane helix</keyword>
<feature type="transmembrane region" description="Helical" evidence="2">
    <location>
        <begin position="41"/>
        <end position="64"/>
    </location>
</feature>
<comment type="caution">
    <text evidence="3">The sequence shown here is derived from an EMBL/GenBank/DDBJ whole genome shotgun (WGS) entry which is preliminary data.</text>
</comment>
<keyword evidence="2" id="KW-0812">Transmembrane</keyword>
<dbReference type="Pfam" id="PF04977">
    <property type="entry name" value="DivIC"/>
    <property type="match status" value="1"/>
</dbReference>
<dbReference type="EMBL" id="JANLCM010000002">
    <property type="protein sequence ID" value="MCS5718992.1"/>
    <property type="molecule type" value="Genomic_DNA"/>
</dbReference>
<protein>
    <submittedName>
        <fullName evidence="3">Septum formation initiator family protein</fullName>
    </submittedName>
</protein>
<dbReference type="InterPro" id="IPR007060">
    <property type="entry name" value="FtsL/DivIC"/>
</dbReference>
<evidence type="ECO:0000256" key="1">
    <source>
        <dbReference type="SAM" id="Coils"/>
    </source>
</evidence>
<dbReference type="Proteomes" id="UP001165584">
    <property type="component" value="Unassembled WGS sequence"/>
</dbReference>
<gene>
    <name evidence="3" type="ORF">N1027_12685</name>
</gene>
<dbReference type="RefSeq" id="WP_259508421.1">
    <property type="nucleotide sequence ID" value="NZ_JANLCM010000002.1"/>
</dbReference>
<keyword evidence="4" id="KW-1185">Reference proteome</keyword>
<proteinExistence type="predicted"/>
<organism evidence="3 4">
    <name type="scientific">Herbiconiux aconitum</name>
    <dbReference type="NCBI Taxonomy" id="2970913"/>
    <lineage>
        <taxon>Bacteria</taxon>
        <taxon>Bacillati</taxon>
        <taxon>Actinomycetota</taxon>
        <taxon>Actinomycetes</taxon>
        <taxon>Micrococcales</taxon>
        <taxon>Microbacteriaceae</taxon>
        <taxon>Herbiconiux</taxon>
    </lineage>
</organism>
<accession>A0ABT2GRZ0</accession>
<reference evidence="3" key="1">
    <citation type="submission" date="2022-08" db="EMBL/GenBank/DDBJ databases">
        <authorList>
            <person name="Deng Y."/>
            <person name="Han X.-F."/>
            <person name="Zhang Y.-Q."/>
        </authorList>
    </citation>
    <scope>NUCLEOTIDE SEQUENCE</scope>
    <source>
        <strain evidence="3">CPCC 205763</strain>
    </source>
</reference>
<name>A0ABT2GRZ0_9MICO</name>
<keyword evidence="1" id="KW-0175">Coiled coil</keyword>
<keyword evidence="2" id="KW-0472">Membrane</keyword>